<organism evidence="2 3">
    <name type="scientific">Methylobacterium oryzae CBMB20</name>
    <dbReference type="NCBI Taxonomy" id="693986"/>
    <lineage>
        <taxon>Bacteria</taxon>
        <taxon>Pseudomonadati</taxon>
        <taxon>Pseudomonadota</taxon>
        <taxon>Alphaproteobacteria</taxon>
        <taxon>Hyphomicrobiales</taxon>
        <taxon>Methylobacteriaceae</taxon>
        <taxon>Methylobacterium</taxon>
    </lineage>
</organism>
<dbReference type="RefSeq" id="WP_167337806.1">
    <property type="nucleotide sequence ID" value="NZ_CP003811.1"/>
</dbReference>
<keyword evidence="1" id="KW-0472">Membrane</keyword>
<dbReference type="HOGENOM" id="CLU_3027123_0_0_5"/>
<gene>
    <name evidence="2" type="ORF">MOC_3352</name>
</gene>
<dbReference type="KEGG" id="mor:MOC_3352"/>
<dbReference type="Proteomes" id="UP000029492">
    <property type="component" value="Chromosome"/>
</dbReference>
<name>A0A089NUN7_9HYPH</name>
<evidence type="ECO:0000256" key="1">
    <source>
        <dbReference type="SAM" id="Phobius"/>
    </source>
</evidence>
<dbReference type="STRING" id="693986.MOC_3352"/>
<evidence type="ECO:0000313" key="2">
    <source>
        <dbReference type="EMBL" id="AIQ91107.1"/>
    </source>
</evidence>
<keyword evidence="1" id="KW-1133">Transmembrane helix</keyword>
<dbReference type="EMBL" id="CP003811">
    <property type="protein sequence ID" value="AIQ91107.1"/>
    <property type="molecule type" value="Genomic_DNA"/>
</dbReference>
<feature type="transmembrane region" description="Helical" evidence="1">
    <location>
        <begin position="29"/>
        <end position="48"/>
    </location>
</feature>
<evidence type="ECO:0000313" key="3">
    <source>
        <dbReference type="Proteomes" id="UP000029492"/>
    </source>
</evidence>
<reference evidence="2 3" key="1">
    <citation type="journal article" date="2014" name="PLoS ONE">
        <title>Genome Information of Methylobacterium oryzae, a Plant-Probiotic Methylotroph in the Phyllosphere.</title>
        <authorList>
            <person name="Kwak M.J."/>
            <person name="Jeong H."/>
            <person name="Madhaiyan M."/>
            <person name="Lee Y."/>
            <person name="Sa T.M."/>
            <person name="Oh T.K."/>
            <person name="Kim J.F."/>
        </authorList>
    </citation>
    <scope>NUCLEOTIDE SEQUENCE [LARGE SCALE GENOMIC DNA]</scope>
    <source>
        <strain evidence="2 3">CBMB20</strain>
    </source>
</reference>
<protein>
    <submittedName>
        <fullName evidence="2">Protein of unassigned function</fullName>
    </submittedName>
</protein>
<keyword evidence="3" id="KW-1185">Reference proteome</keyword>
<accession>A0A089NUN7</accession>
<sequence>MTLLYVFLLLPLALAIVLARGEPVRTISCLGAMGVGCVIACLSVASLLRHRARPT</sequence>
<dbReference type="AlphaFoldDB" id="A0A089NUN7"/>
<keyword evidence="1" id="KW-0812">Transmembrane</keyword>
<proteinExistence type="predicted"/>
<dbReference type="eggNOG" id="ENOG503109S">
    <property type="taxonomic scope" value="Bacteria"/>
</dbReference>